<evidence type="ECO:0000256" key="1">
    <source>
        <dbReference type="SAM" id="MobiDB-lite"/>
    </source>
</evidence>
<evidence type="ECO:0000313" key="3">
    <source>
        <dbReference type="Proteomes" id="UP001500460"/>
    </source>
</evidence>
<evidence type="ECO:0008006" key="4">
    <source>
        <dbReference type="Google" id="ProtNLM"/>
    </source>
</evidence>
<feature type="compositionally biased region" description="Low complexity" evidence="1">
    <location>
        <begin position="29"/>
        <end position="38"/>
    </location>
</feature>
<name>A0ABP5XN96_9ACTN</name>
<sequence length="114" mass="11725">MSISFVRAFFRIAPTKARLSGRVPDPCRGVPGTAPDAAGGAGTPGGGEPAGTRRSPPPAAPVRRLPRGGAERPAASWARTAGSGRQSCGAGLTFWLAWKRLSGSYARFTCASRS</sequence>
<protein>
    <recommendedName>
        <fullName evidence="4">Secreted protein</fullName>
    </recommendedName>
</protein>
<reference evidence="3" key="1">
    <citation type="journal article" date="2019" name="Int. J. Syst. Evol. Microbiol.">
        <title>The Global Catalogue of Microorganisms (GCM) 10K type strain sequencing project: providing services to taxonomists for standard genome sequencing and annotation.</title>
        <authorList>
            <consortium name="The Broad Institute Genomics Platform"/>
            <consortium name="The Broad Institute Genome Sequencing Center for Infectious Disease"/>
            <person name="Wu L."/>
            <person name="Ma J."/>
        </authorList>
    </citation>
    <scope>NUCLEOTIDE SEQUENCE [LARGE SCALE GENOMIC DNA]</scope>
    <source>
        <strain evidence="3">JCM 6922</strain>
    </source>
</reference>
<organism evidence="2 3">
    <name type="scientific">Streptomyces glaucus</name>
    <dbReference type="NCBI Taxonomy" id="284029"/>
    <lineage>
        <taxon>Bacteria</taxon>
        <taxon>Bacillati</taxon>
        <taxon>Actinomycetota</taxon>
        <taxon>Actinomycetes</taxon>
        <taxon>Kitasatosporales</taxon>
        <taxon>Streptomycetaceae</taxon>
        <taxon>Streptomyces</taxon>
    </lineage>
</organism>
<gene>
    <name evidence="2" type="ORF">GCM10010421_55370</name>
</gene>
<keyword evidence="3" id="KW-1185">Reference proteome</keyword>
<feature type="compositionally biased region" description="Gly residues" evidence="1">
    <location>
        <begin position="39"/>
        <end position="49"/>
    </location>
</feature>
<dbReference type="Proteomes" id="UP001500460">
    <property type="component" value="Unassembled WGS sequence"/>
</dbReference>
<dbReference type="EMBL" id="BAAATK010000051">
    <property type="protein sequence ID" value="GAA2455149.1"/>
    <property type="molecule type" value="Genomic_DNA"/>
</dbReference>
<feature type="region of interest" description="Disordered" evidence="1">
    <location>
        <begin position="19"/>
        <end position="88"/>
    </location>
</feature>
<proteinExistence type="predicted"/>
<accession>A0ABP5XN96</accession>
<comment type="caution">
    <text evidence="2">The sequence shown here is derived from an EMBL/GenBank/DDBJ whole genome shotgun (WGS) entry which is preliminary data.</text>
</comment>
<evidence type="ECO:0000313" key="2">
    <source>
        <dbReference type="EMBL" id="GAA2455149.1"/>
    </source>
</evidence>